<gene>
    <name evidence="3" type="ORF">EPA99_17645</name>
</gene>
<dbReference type="PIRSF" id="PIRSF029063">
    <property type="entry name" value="IV_sec_VirJ"/>
    <property type="match status" value="1"/>
</dbReference>
<dbReference type="Proteomes" id="UP000289784">
    <property type="component" value="Unassembled WGS sequence"/>
</dbReference>
<dbReference type="InterPro" id="IPR011225">
    <property type="entry name" value="IV_sec_VirJ"/>
</dbReference>
<evidence type="ECO:0000313" key="3">
    <source>
        <dbReference type="EMBL" id="RXQ99942.1"/>
    </source>
</evidence>
<organism evidence="3 4">
    <name type="scientific">Pseudoxanthomonas composti</name>
    <dbReference type="NCBI Taxonomy" id="2137479"/>
    <lineage>
        <taxon>Bacteria</taxon>
        <taxon>Pseudomonadati</taxon>
        <taxon>Pseudomonadota</taxon>
        <taxon>Gammaproteobacteria</taxon>
        <taxon>Lysobacterales</taxon>
        <taxon>Lysobacteraceae</taxon>
        <taxon>Pseudoxanthomonas</taxon>
    </lineage>
</organism>
<keyword evidence="4" id="KW-1185">Reference proteome</keyword>
<dbReference type="OrthoDB" id="641022at2"/>
<dbReference type="EMBL" id="SAWZ01000013">
    <property type="protein sequence ID" value="RXQ99942.1"/>
    <property type="molecule type" value="Genomic_DNA"/>
</dbReference>
<dbReference type="AlphaFoldDB" id="A0A4Q1JR82"/>
<proteinExistence type="predicted"/>
<dbReference type="InterPro" id="IPR010333">
    <property type="entry name" value="VirJ"/>
</dbReference>
<sequence>MPNRIRRHGGRLLLGLSLLLASGYGMATHYNASRVGKPFGNAMVLAPSGPVRGVVVLMGDHTRRDAEEYRLAQAMTRQGLLVGLVPASASLAAATRCDQLPDAVERVARRLMRRAGVEDYLAPVVVGMGTSGTRLARLTAAGAQPHALGAVLLVGAAPAQSLAPTSSCGADGGMGWAQLSGQSPQAIATEVTRHLPAPVPRFRALPLVELRAPTSHRLVILMSGDGGWRSLDSGLAARLRADGNSVLGWDSLRYFWTQRSPEGASADLAAVIEEYRHRWHADEVDLVGYSFGADAMPFLYNRLPPAQRQAVGSLSLLGLGHHADFRVTVGGWLGKSQHNAPAVAPQLAQIPSQRVLCVYGAEEKDSLCPELAASGIRAVRTAGGHHFDGDLAAMAARLEANFARNGATAPSG</sequence>
<accession>A0A4Q1JR82</accession>
<name>A0A4Q1JR82_9GAMM</name>
<dbReference type="SUPFAM" id="SSF53474">
    <property type="entry name" value="alpha/beta-Hydrolases"/>
    <property type="match status" value="1"/>
</dbReference>
<comment type="caution">
    <text evidence="3">The sequence shown here is derived from an EMBL/GenBank/DDBJ whole genome shotgun (WGS) entry which is preliminary data.</text>
</comment>
<reference evidence="3 4" key="1">
    <citation type="submission" date="2019-01" db="EMBL/GenBank/DDBJ databases">
        <title>Pseudoxanthomonas composti sp. nov., isolated from compost.</title>
        <authorList>
            <person name="Yang G."/>
        </authorList>
    </citation>
    <scope>NUCLEOTIDE SEQUENCE [LARGE SCALE GENOMIC DNA]</scope>
    <source>
        <strain evidence="3 4">GSS15</strain>
    </source>
</reference>
<feature type="chain" id="PRO_5020430529" evidence="1">
    <location>
        <begin position="28"/>
        <end position="412"/>
    </location>
</feature>
<dbReference type="Pfam" id="PF06057">
    <property type="entry name" value="VirJ"/>
    <property type="match status" value="1"/>
</dbReference>
<evidence type="ECO:0000313" key="4">
    <source>
        <dbReference type="Proteomes" id="UP000289784"/>
    </source>
</evidence>
<evidence type="ECO:0000259" key="2">
    <source>
        <dbReference type="Pfam" id="PF06057"/>
    </source>
</evidence>
<feature type="domain" description="Bacterial virulence" evidence="2">
    <location>
        <begin position="217"/>
        <end position="399"/>
    </location>
</feature>
<dbReference type="Gene3D" id="3.40.50.1820">
    <property type="entry name" value="alpha/beta hydrolase"/>
    <property type="match status" value="1"/>
</dbReference>
<dbReference type="RefSeq" id="WP_129472569.1">
    <property type="nucleotide sequence ID" value="NZ_SAWZ01000013.1"/>
</dbReference>
<feature type="signal peptide" evidence="1">
    <location>
        <begin position="1"/>
        <end position="27"/>
    </location>
</feature>
<dbReference type="InterPro" id="IPR029058">
    <property type="entry name" value="AB_hydrolase_fold"/>
</dbReference>
<evidence type="ECO:0000256" key="1">
    <source>
        <dbReference type="SAM" id="SignalP"/>
    </source>
</evidence>
<keyword evidence="1" id="KW-0732">Signal</keyword>
<protein>
    <submittedName>
        <fullName evidence="3">Virulence factor family protein</fullName>
    </submittedName>
</protein>